<dbReference type="InterPro" id="IPR032675">
    <property type="entry name" value="LRR_dom_sf"/>
</dbReference>
<organism evidence="2 3">
    <name type="scientific">Gossypium raimondii</name>
    <name type="common">Peruvian cotton</name>
    <name type="synonym">Gossypium klotzschianum subsp. raimondii</name>
    <dbReference type="NCBI Taxonomy" id="29730"/>
    <lineage>
        <taxon>Eukaryota</taxon>
        <taxon>Viridiplantae</taxon>
        <taxon>Streptophyta</taxon>
        <taxon>Embryophyta</taxon>
        <taxon>Tracheophyta</taxon>
        <taxon>Spermatophyta</taxon>
        <taxon>Magnoliopsida</taxon>
        <taxon>eudicotyledons</taxon>
        <taxon>Gunneridae</taxon>
        <taxon>Pentapetalae</taxon>
        <taxon>rosids</taxon>
        <taxon>malvids</taxon>
        <taxon>Malvales</taxon>
        <taxon>Malvaceae</taxon>
        <taxon>Malvoideae</taxon>
        <taxon>Gossypium</taxon>
    </lineage>
</organism>
<dbReference type="STRING" id="29730.A0A0D2PA67"/>
<dbReference type="EMBL" id="CM001746">
    <property type="protein sequence ID" value="KJB42657.1"/>
    <property type="molecule type" value="Genomic_DNA"/>
</dbReference>
<dbReference type="Pfam" id="PF24046">
    <property type="entry name" value="At4g08330"/>
    <property type="match status" value="1"/>
</dbReference>
<reference evidence="2 3" key="1">
    <citation type="journal article" date="2012" name="Nature">
        <title>Repeated polyploidization of Gossypium genomes and the evolution of spinnable cotton fibres.</title>
        <authorList>
            <person name="Paterson A.H."/>
            <person name="Wendel J.F."/>
            <person name="Gundlach H."/>
            <person name="Guo H."/>
            <person name="Jenkins J."/>
            <person name="Jin D."/>
            <person name="Llewellyn D."/>
            <person name="Showmaker K.C."/>
            <person name="Shu S."/>
            <person name="Udall J."/>
            <person name="Yoo M.J."/>
            <person name="Byers R."/>
            <person name="Chen W."/>
            <person name="Doron-Faigenboim A."/>
            <person name="Duke M.V."/>
            <person name="Gong L."/>
            <person name="Grimwood J."/>
            <person name="Grover C."/>
            <person name="Grupp K."/>
            <person name="Hu G."/>
            <person name="Lee T.H."/>
            <person name="Li J."/>
            <person name="Lin L."/>
            <person name="Liu T."/>
            <person name="Marler B.S."/>
            <person name="Page J.T."/>
            <person name="Roberts A.W."/>
            <person name="Romanel E."/>
            <person name="Sanders W.S."/>
            <person name="Szadkowski E."/>
            <person name="Tan X."/>
            <person name="Tang H."/>
            <person name="Xu C."/>
            <person name="Wang J."/>
            <person name="Wang Z."/>
            <person name="Zhang D."/>
            <person name="Zhang L."/>
            <person name="Ashrafi H."/>
            <person name="Bedon F."/>
            <person name="Bowers J.E."/>
            <person name="Brubaker C.L."/>
            <person name="Chee P.W."/>
            <person name="Das S."/>
            <person name="Gingle A.R."/>
            <person name="Haigler C.H."/>
            <person name="Harker D."/>
            <person name="Hoffmann L.V."/>
            <person name="Hovav R."/>
            <person name="Jones D.C."/>
            <person name="Lemke C."/>
            <person name="Mansoor S."/>
            <person name="ur Rahman M."/>
            <person name="Rainville L.N."/>
            <person name="Rambani A."/>
            <person name="Reddy U.K."/>
            <person name="Rong J.K."/>
            <person name="Saranga Y."/>
            <person name="Scheffler B.E."/>
            <person name="Scheffler J.A."/>
            <person name="Stelly D.M."/>
            <person name="Triplett B.A."/>
            <person name="Van Deynze A."/>
            <person name="Vaslin M.F."/>
            <person name="Waghmare V.N."/>
            <person name="Walford S.A."/>
            <person name="Wright R.J."/>
            <person name="Zaki E.A."/>
            <person name="Zhang T."/>
            <person name="Dennis E.S."/>
            <person name="Mayer K.F."/>
            <person name="Peterson D.G."/>
            <person name="Rokhsar D.S."/>
            <person name="Wang X."/>
            <person name="Schmutz J."/>
        </authorList>
    </citation>
    <scope>NUCLEOTIDE SEQUENCE [LARGE SCALE GENOMIC DNA]</scope>
</reference>
<keyword evidence="3" id="KW-1185">Reference proteome</keyword>
<dbReference type="Proteomes" id="UP000032304">
    <property type="component" value="Chromosome 7"/>
</dbReference>
<protein>
    <recommendedName>
        <fullName evidence="1">F-box/LRR-repeat protein 15-like leucin rich repeat domain-containing protein</fullName>
    </recommendedName>
</protein>
<dbReference type="AlphaFoldDB" id="A0A0D2PA67"/>
<dbReference type="SUPFAM" id="SSF81383">
    <property type="entry name" value="F-box domain"/>
    <property type="match status" value="1"/>
</dbReference>
<gene>
    <name evidence="2" type="ORF">B456_007G162000</name>
</gene>
<dbReference type="Gene3D" id="3.80.10.10">
    <property type="entry name" value="Ribonuclease Inhibitor"/>
    <property type="match status" value="2"/>
</dbReference>
<dbReference type="SUPFAM" id="SSF52047">
    <property type="entry name" value="RNI-like"/>
    <property type="match status" value="1"/>
</dbReference>
<dbReference type="eggNOG" id="KOG1947">
    <property type="taxonomic scope" value="Eukaryota"/>
</dbReference>
<sequence>MSQADVSYSCGSCGYPLNLTSSNRIATSISSEYRKSVEKGLISFLSVDLSRFTQVDEVHCFPVSWGRHRSKTKLLCRKCGVHIGYGYGDAPALCGFDSPDSSSGAFRNANKVDMGDSLMDGVTSIMLLPDDCLCFIFNFLDCRTDRESFGLTCHRWLNIQNLNRRSLQFPCSFGIVGPSSLSQSCTDINSFHLYRILARFQHLEYLSLSGCVEILDSALSYLKPYGSKLQTLCLDCCFKISDYGISLVGDGCPFLTTISLYRCSITDTGLEALANACLALRHVNLAYCSCISDSGLRALSQGCRELQAVKISNCRGVTGVGLRGCSSTLVYIDAECCNLEPVGIMSIVSGGGLKFLNIAGLSCSNFRNGLEAIGNGFAARLKILNLRMCRSVTDASIVAIAKGCPQLQEWNLALCHEVRVLGWASIGSNCHNLKKLHVNRCRNLCHQGLQAVRDGCKELSVLYMSRNSRISDTALELFKLYRCNVEIKAEEVMSIGPNWDSIDYDEST</sequence>
<accession>A0A0D2PA67</accession>
<dbReference type="SMART" id="SM00367">
    <property type="entry name" value="LRR_CC"/>
    <property type="match status" value="9"/>
</dbReference>
<dbReference type="Gene3D" id="1.20.1280.50">
    <property type="match status" value="1"/>
</dbReference>
<name>A0A0D2PA67_GOSRA</name>
<evidence type="ECO:0000259" key="1">
    <source>
        <dbReference type="Pfam" id="PF25372"/>
    </source>
</evidence>
<dbReference type="Gramene" id="KJB42657">
    <property type="protein sequence ID" value="KJB42657"/>
    <property type="gene ID" value="B456_007G162000"/>
</dbReference>
<dbReference type="InterPro" id="IPR045282">
    <property type="entry name" value="At4g08330-like"/>
</dbReference>
<dbReference type="GO" id="GO:0031146">
    <property type="term" value="P:SCF-dependent proteasomal ubiquitin-dependent protein catabolic process"/>
    <property type="evidence" value="ECO:0007669"/>
    <property type="project" value="TreeGrafter"/>
</dbReference>
<feature type="domain" description="F-box/LRR-repeat protein 15-like leucin rich repeat" evidence="1">
    <location>
        <begin position="239"/>
        <end position="399"/>
    </location>
</feature>
<dbReference type="InterPro" id="IPR036047">
    <property type="entry name" value="F-box-like_dom_sf"/>
</dbReference>
<dbReference type="CDD" id="cd22159">
    <property type="entry name" value="F-box_AtTIR1-like"/>
    <property type="match status" value="1"/>
</dbReference>
<evidence type="ECO:0000313" key="3">
    <source>
        <dbReference type="Proteomes" id="UP000032304"/>
    </source>
</evidence>
<evidence type="ECO:0000313" key="2">
    <source>
        <dbReference type="EMBL" id="KJB42657.1"/>
    </source>
</evidence>
<dbReference type="GO" id="GO:0019005">
    <property type="term" value="C:SCF ubiquitin ligase complex"/>
    <property type="evidence" value="ECO:0007669"/>
    <property type="project" value="TreeGrafter"/>
</dbReference>
<dbReference type="InterPro" id="IPR057207">
    <property type="entry name" value="FBXL15_LRR"/>
</dbReference>
<dbReference type="PANTHER" id="PTHR13318">
    <property type="entry name" value="PARTNER OF PAIRED, ISOFORM B-RELATED"/>
    <property type="match status" value="1"/>
</dbReference>
<proteinExistence type="predicted"/>
<dbReference type="Pfam" id="PF25372">
    <property type="entry name" value="DUF7885"/>
    <property type="match status" value="1"/>
</dbReference>
<dbReference type="InterPro" id="IPR006553">
    <property type="entry name" value="Leu-rich_rpt_Cys-con_subtyp"/>
</dbReference>